<dbReference type="Pfam" id="PF12266">
    <property type="entry name" value="DUF3613"/>
    <property type="match status" value="1"/>
</dbReference>
<feature type="region of interest" description="Disordered" evidence="1">
    <location>
        <begin position="77"/>
        <end position="101"/>
    </location>
</feature>
<evidence type="ECO:0000313" key="2">
    <source>
        <dbReference type="EMBL" id="GGO88729.1"/>
    </source>
</evidence>
<dbReference type="EMBL" id="BMLT01000019">
    <property type="protein sequence ID" value="GGO88729.1"/>
    <property type="molecule type" value="Genomic_DNA"/>
</dbReference>
<gene>
    <name evidence="2" type="ORF">GCM10011348_44860</name>
</gene>
<reference evidence="2 3" key="1">
    <citation type="journal article" date="2014" name="Int. J. Syst. Evol. Microbiol.">
        <title>Complete genome sequence of Corynebacterium casei LMG S-19264T (=DSM 44701T), isolated from a smear-ripened cheese.</title>
        <authorList>
            <consortium name="US DOE Joint Genome Institute (JGI-PGF)"/>
            <person name="Walter F."/>
            <person name="Albersmeier A."/>
            <person name="Kalinowski J."/>
            <person name="Ruckert C."/>
        </authorList>
    </citation>
    <scope>NUCLEOTIDE SEQUENCE [LARGE SCALE GENOMIC DNA]</scope>
    <source>
        <strain evidence="2 3">CGMCC 1.7286</strain>
    </source>
</reference>
<evidence type="ECO:0000313" key="3">
    <source>
        <dbReference type="Proteomes" id="UP000599578"/>
    </source>
</evidence>
<dbReference type="InterPro" id="IPR022053">
    <property type="entry name" value="DUF3613"/>
</dbReference>
<protein>
    <recommendedName>
        <fullName evidence="4">DUF3613 domain-containing protein</fullName>
    </recommendedName>
</protein>
<organism evidence="2 3">
    <name type="scientific">Marinobacterium nitratireducens</name>
    <dbReference type="NCBI Taxonomy" id="518897"/>
    <lineage>
        <taxon>Bacteria</taxon>
        <taxon>Pseudomonadati</taxon>
        <taxon>Pseudomonadota</taxon>
        <taxon>Gammaproteobacteria</taxon>
        <taxon>Oceanospirillales</taxon>
        <taxon>Oceanospirillaceae</taxon>
        <taxon>Marinobacterium</taxon>
    </lineage>
</organism>
<dbReference type="AlphaFoldDB" id="A0A918DXK5"/>
<keyword evidence="3" id="KW-1185">Reference proteome</keyword>
<evidence type="ECO:0008006" key="4">
    <source>
        <dbReference type="Google" id="ProtNLM"/>
    </source>
</evidence>
<accession>A0A918DXK5</accession>
<dbReference type="Proteomes" id="UP000599578">
    <property type="component" value="Unassembled WGS sequence"/>
</dbReference>
<evidence type="ECO:0000256" key="1">
    <source>
        <dbReference type="SAM" id="MobiDB-lite"/>
    </source>
</evidence>
<name>A0A918DXK5_9GAMM</name>
<proteinExistence type="predicted"/>
<sequence>MIKEPANKFQSDCGLQRGPESRRRFDGMLVACREAVPVLPGLLLLSLLATSALAQEPDARPVPEIGEDTRHWLELQRSGRQATAASDRLSPGAAREAERRMVESFGHPVPEYFVDKAFSDE</sequence>
<comment type="caution">
    <text evidence="2">The sequence shown here is derived from an EMBL/GenBank/DDBJ whole genome shotgun (WGS) entry which is preliminary data.</text>
</comment>